<proteinExistence type="predicted"/>
<organism evidence="1">
    <name type="scientific">marine metagenome</name>
    <dbReference type="NCBI Taxonomy" id="408172"/>
    <lineage>
        <taxon>unclassified sequences</taxon>
        <taxon>metagenomes</taxon>
        <taxon>ecological metagenomes</taxon>
    </lineage>
</organism>
<sequence length="44" mass="4908">MTYLNSVAQCIEERDSSHLPLQSEEQLTKIVSVNLALANFTTLV</sequence>
<protein>
    <submittedName>
        <fullName evidence="1">Uncharacterized protein</fullName>
    </submittedName>
</protein>
<accession>A0A382C0J0</accession>
<dbReference type="AlphaFoldDB" id="A0A382C0J0"/>
<name>A0A382C0J0_9ZZZZ</name>
<reference evidence="1" key="1">
    <citation type="submission" date="2018-05" db="EMBL/GenBank/DDBJ databases">
        <authorList>
            <person name="Lanie J.A."/>
            <person name="Ng W.-L."/>
            <person name="Kazmierczak K.M."/>
            <person name="Andrzejewski T.M."/>
            <person name="Davidsen T.M."/>
            <person name="Wayne K.J."/>
            <person name="Tettelin H."/>
            <person name="Glass J.I."/>
            <person name="Rusch D."/>
            <person name="Podicherti R."/>
            <person name="Tsui H.-C.T."/>
            <person name="Winkler M.E."/>
        </authorList>
    </citation>
    <scope>NUCLEOTIDE SEQUENCE</scope>
</reference>
<gene>
    <name evidence="1" type="ORF">METZ01_LOCUS172459</name>
</gene>
<evidence type="ECO:0000313" key="1">
    <source>
        <dbReference type="EMBL" id="SVB19605.1"/>
    </source>
</evidence>
<dbReference type="EMBL" id="UINC01032252">
    <property type="protein sequence ID" value="SVB19605.1"/>
    <property type="molecule type" value="Genomic_DNA"/>
</dbReference>